<accession>A0A2W4YG79</accession>
<evidence type="ECO:0000313" key="2">
    <source>
        <dbReference type="Proteomes" id="UP000249081"/>
    </source>
</evidence>
<dbReference type="AlphaFoldDB" id="A0A2W4YG79"/>
<dbReference type="EMBL" id="QBMN01000003">
    <property type="protein sequence ID" value="PZO45605.1"/>
    <property type="molecule type" value="Genomic_DNA"/>
</dbReference>
<name>A0A2W4YG79_9CYAN</name>
<sequence length="66" mass="7432">MGLEIGKKVKVSRLRDRVSKDVAAYLGKRGIVSQFKMVDGSGVGVVVEFEDSYTTWFFEDELSEIQ</sequence>
<dbReference type="Proteomes" id="UP000249081">
    <property type="component" value="Unassembled WGS sequence"/>
</dbReference>
<protein>
    <submittedName>
        <fullName evidence="1">Cytochrome B6</fullName>
    </submittedName>
</protein>
<evidence type="ECO:0000313" key="1">
    <source>
        <dbReference type="EMBL" id="PZO45605.1"/>
    </source>
</evidence>
<reference evidence="2" key="1">
    <citation type="submission" date="2018-04" db="EMBL/GenBank/DDBJ databases">
        <authorList>
            <person name="Cornet L."/>
        </authorList>
    </citation>
    <scope>NUCLEOTIDE SEQUENCE [LARGE SCALE GENOMIC DNA]</scope>
</reference>
<gene>
    <name evidence="1" type="ORF">DCF17_00710</name>
</gene>
<dbReference type="InterPro" id="IPR021291">
    <property type="entry name" value="Tsr0524-like"/>
</dbReference>
<reference evidence="1 2" key="2">
    <citation type="submission" date="2018-06" db="EMBL/GenBank/DDBJ databases">
        <title>Metagenomic assembly of (sub)arctic Cyanobacteria and their associated microbiome from non-axenic cultures.</title>
        <authorList>
            <person name="Baurain D."/>
        </authorList>
    </citation>
    <scope>NUCLEOTIDE SEQUENCE [LARGE SCALE GENOMIC DNA]</scope>
    <source>
        <strain evidence="1">ULC041bin1</strain>
    </source>
</reference>
<organism evidence="1 2">
    <name type="scientific">Shackletoniella antarctica</name>
    <dbReference type="NCBI Taxonomy" id="268115"/>
    <lineage>
        <taxon>Bacteria</taxon>
        <taxon>Bacillati</taxon>
        <taxon>Cyanobacteriota</taxon>
        <taxon>Cyanophyceae</taxon>
        <taxon>Oculatellales</taxon>
        <taxon>Oculatellaceae</taxon>
        <taxon>Shackletoniella</taxon>
    </lineage>
</organism>
<proteinExistence type="predicted"/>
<comment type="caution">
    <text evidence="1">The sequence shown here is derived from an EMBL/GenBank/DDBJ whole genome shotgun (WGS) entry which is preliminary data.</text>
</comment>
<dbReference type="Pfam" id="PF11061">
    <property type="entry name" value="Tsr0524-like"/>
    <property type="match status" value="1"/>
</dbReference>